<dbReference type="GO" id="GO:0005634">
    <property type="term" value="C:nucleus"/>
    <property type="evidence" value="ECO:0007669"/>
    <property type="project" value="UniProtKB-SubCell"/>
</dbReference>
<comment type="similarity">
    <text evidence="6">Belongs to the AP2/ERF transcription factor family. ERF subfamily.</text>
</comment>
<dbReference type="SMART" id="SM00380">
    <property type="entry name" value="AP2"/>
    <property type="match status" value="1"/>
</dbReference>
<dbReference type="GeneID" id="17355990"/>
<keyword evidence="4" id="KW-0804">Transcription</keyword>
<comment type="subcellular location">
    <subcellularLocation>
        <location evidence="1">Nucleus</location>
    </subcellularLocation>
</comment>
<evidence type="ECO:0000256" key="4">
    <source>
        <dbReference type="ARBA" id="ARBA00023163"/>
    </source>
</evidence>
<dbReference type="PANTHER" id="PTHR31194">
    <property type="entry name" value="SHN SHINE , DNA BINDING / TRANSCRIPTION FACTOR"/>
    <property type="match status" value="1"/>
</dbReference>
<dbReference type="KEGG" id="cvr:CHLNCDRAFT_17998"/>
<sequence length="51" mass="5802">QRPWGKWAAEIRDPSRSTRRWLGTYDTPAEAARAYDAAAVAIRGHNSRTNF</sequence>
<protein>
    <recommendedName>
        <fullName evidence="7">AP2/ERF domain-containing protein</fullName>
    </recommendedName>
</protein>
<gene>
    <name evidence="8" type="ORF">CHLNCDRAFT_17998</name>
</gene>
<dbReference type="Pfam" id="PF00847">
    <property type="entry name" value="AP2"/>
    <property type="match status" value="1"/>
</dbReference>
<name>E1ZBU1_CHLVA</name>
<reference evidence="8 9" key="1">
    <citation type="journal article" date="2010" name="Plant Cell">
        <title>The Chlorella variabilis NC64A genome reveals adaptation to photosymbiosis, coevolution with viruses, and cryptic sex.</title>
        <authorList>
            <person name="Blanc G."/>
            <person name="Duncan G."/>
            <person name="Agarkova I."/>
            <person name="Borodovsky M."/>
            <person name="Gurnon J."/>
            <person name="Kuo A."/>
            <person name="Lindquist E."/>
            <person name="Lucas S."/>
            <person name="Pangilinan J."/>
            <person name="Polle J."/>
            <person name="Salamov A."/>
            <person name="Terry A."/>
            <person name="Yamada T."/>
            <person name="Dunigan D.D."/>
            <person name="Grigoriev I.V."/>
            <person name="Claverie J.M."/>
            <person name="Van Etten J.L."/>
        </authorList>
    </citation>
    <scope>NUCLEOTIDE SEQUENCE [LARGE SCALE GENOMIC DNA]</scope>
    <source>
        <strain evidence="8 9">NC64A</strain>
    </source>
</reference>
<evidence type="ECO:0000256" key="5">
    <source>
        <dbReference type="ARBA" id="ARBA00023242"/>
    </source>
</evidence>
<dbReference type="AlphaFoldDB" id="E1ZBU1"/>
<proteinExistence type="inferred from homology"/>
<dbReference type="OMA" id="HNSRTNF"/>
<evidence type="ECO:0000256" key="2">
    <source>
        <dbReference type="ARBA" id="ARBA00023015"/>
    </source>
</evidence>
<dbReference type="InterPro" id="IPR001471">
    <property type="entry name" value="AP2/ERF_dom"/>
</dbReference>
<organism evidence="9">
    <name type="scientific">Chlorella variabilis</name>
    <name type="common">Green alga</name>
    <dbReference type="NCBI Taxonomy" id="554065"/>
    <lineage>
        <taxon>Eukaryota</taxon>
        <taxon>Viridiplantae</taxon>
        <taxon>Chlorophyta</taxon>
        <taxon>core chlorophytes</taxon>
        <taxon>Trebouxiophyceae</taxon>
        <taxon>Chlorellales</taxon>
        <taxon>Chlorellaceae</taxon>
        <taxon>Chlorella clade</taxon>
        <taxon>Chlorella</taxon>
    </lineage>
</organism>
<dbReference type="GO" id="GO:0003677">
    <property type="term" value="F:DNA binding"/>
    <property type="evidence" value="ECO:0007669"/>
    <property type="project" value="UniProtKB-KW"/>
</dbReference>
<dbReference type="FunFam" id="3.30.730.10:FF:000005">
    <property type="entry name" value="ethylene-responsive transcription factor RAP2-11"/>
    <property type="match status" value="1"/>
</dbReference>
<dbReference type="eggNOG" id="ENOG502SZEX">
    <property type="taxonomic scope" value="Eukaryota"/>
</dbReference>
<dbReference type="PANTHER" id="PTHR31194:SF140">
    <property type="entry name" value="ETHYLENE-RESPONSIVE TRANSCRIPTION FACTOR CRF2"/>
    <property type="match status" value="1"/>
</dbReference>
<dbReference type="InterPro" id="IPR050913">
    <property type="entry name" value="AP2/ERF_ERF"/>
</dbReference>
<keyword evidence="9" id="KW-1185">Reference proteome</keyword>
<dbReference type="SUPFAM" id="SSF54171">
    <property type="entry name" value="DNA-binding domain"/>
    <property type="match status" value="1"/>
</dbReference>
<dbReference type="InterPro" id="IPR036955">
    <property type="entry name" value="AP2/ERF_dom_sf"/>
</dbReference>
<dbReference type="PROSITE" id="PS51032">
    <property type="entry name" value="AP2_ERF"/>
    <property type="match status" value="1"/>
</dbReference>
<dbReference type="GO" id="GO:0003700">
    <property type="term" value="F:DNA-binding transcription factor activity"/>
    <property type="evidence" value="ECO:0007669"/>
    <property type="project" value="InterPro"/>
</dbReference>
<evidence type="ECO:0000259" key="7">
    <source>
        <dbReference type="PROSITE" id="PS51032"/>
    </source>
</evidence>
<feature type="domain" description="AP2/ERF" evidence="7">
    <location>
        <begin position="1"/>
        <end position="51"/>
    </location>
</feature>
<dbReference type="InParanoid" id="E1ZBU1"/>
<evidence type="ECO:0000256" key="6">
    <source>
        <dbReference type="ARBA" id="ARBA00024343"/>
    </source>
</evidence>
<keyword evidence="5" id="KW-0539">Nucleus</keyword>
<evidence type="ECO:0000256" key="1">
    <source>
        <dbReference type="ARBA" id="ARBA00004123"/>
    </source>
</evidence>
<feature type="non-terminal residue" evidence="8">
    <location>
        <position position="51"/>
    </location>
</feature>
<dbReference type="RefSeq" id="XP_005848803.1">
    <property type="nucleotide sequence ID" value="XM_005848741.1"/>
</dbReference>
<feature type="non-terminal residue" evidence="8">
    <location>
        <position position="1"/>
    </location>
</feature>
<dbReference type="EMBL" id="GL433841">
    <property type="protein sequence ID" value="EFN56701.1"/>
    <property type="molecule type" value="Genomic_DNA"/>
</dbReference>
<evidence type="ECO:0000313" key="9">
    <source>
        <dbReference type="Proteomes" id="UP000008141"/>
    </source>
</evidence>
<dbReference type="STRING" id="554065.E1ZBU1"/>
<dbReference type="Gene3D" id="3.30.730.10">
    <property type="entry name" value="AP2/ERF domain"/>
    <property type="match status" value="1"/>
</dbReference>
<accession>E1ZBU1</accession>
<evidence type="ECO:0000256" key="3">
    <source>
        <dbReference type="ARBA" id="ARBA00023125"/>
    </source>
</evidence>
<dbReference type="Proteomes" id="UP000008141">
    <property type="component" value="Unassembled WGS sequence"/>
</dbReference>
<keyword evidence="3" id="KW-0238">DNA-binding</keyword>
<keyword evidence="2" id="KW-0805">Transcription regulation</keyword>
<evidence type="ECO:0000313" key="8">
    <source>
        <dbReference type="EMBL" id="EFN56701.1"/>
    </source>
</evidence>
<dbReference type="InterPro" id="IPR016177">
    <property type="entry name" value="DNA-bd_dom_sf"/>
</dbReference>